<proteinExistence type="predicted"/>
<keyword evidence="2" id="KW-1185">Reference proteome</keyword>
<accession>A0AA36A1L2</accession>
<sequence>MSNVGVVSKDEVDKVRDGIAVVQNDKVVLESKLVGYDDDAEEVSTLKATVASIELEKTGLLDKIVMLEHSFCKLKTDLNESALQNTDLQAIVVGLESKLNKVNVDVTWVLSHGVAKMAGCEMMNNEFKMALHETDILLYDPSHVQKTEEAFLALFCTKYLSDFGFPLTSVDQLRTLVDGLGGNVASTSGHGGNNES</sequence>
<protein>
    <submittedName>
        <fullName evidence="1">Uncharacterized protein</fullName>
    </submittedName>
</protein>
<evidence type="ECO:0000313" key="2">
    <source>
        <dbReference type="Proteomes" id="UP001177003"/>
    </source>
</evidence>
<reference evidence="1" key="1">
    <citation type="submission" date="2023-04" db="EMBL/GenBank/DDBJ databases">
        <authorList>
            <person name="Vijverberg K."/>
            <person name="Xiong W."/>
            <person name="Schranz E."/>
        </authorList>
    </citation>
    <scope>NUCLEOTIDE SEQUENCE</scope>
</reference>
<name>A0AA36A1L2_LACSI</name>
<dbReference type="Proteomes" id="UP001177003">
    <property type="component" value="Chromosome 9"/>
</dbReference>
<organism evidence="1 2">
    <name type="scientific">Lactuca saligna</name>
    <name type="common">Willowleaf lettuce</name>
    <dbReference type="NCBI Taxonomy" id="75948"/>
    <lineage>
        <taxon>Eukaryota</taxon>
        <taxon>Viridiplantae</taxon>
        <taxon>Streptophyta</taxon>
        <taxon>Embryophyta</taxon>
        <taxon>Tracheophyta</taxon>
        <taxon>Spermatophyta</taxon>
        <taxon>Magnoliopsida</taxon>
        <taxon>eudicotyledons</taxon>
        <taxon>Gunneridae</taxon>
        <taxon>Pentapetalae</taxon>
        <taxon>asterids</taxon>
        <taxon>campanulids</taxon>
        <taxon>Asterales</taxon>
        <taxon>Asteraceae</taxon>
        <taxon>Cichorioideae</taxon>
        <taxon>Cichorieae</taxon>
        <taxon>Lactucinae</taxon>
        <taxon>Lactuca</taxon>
    </lineage>
</organism>
<dbReference type="AlphaFoldDB" id="A0AA36A1L2"/>
<dbReference type="EMBL" id="OX465085">
    <property type="protein sequence ID" value="CAI9302284.1"/>
    <property type="molecule type" value="Genomic_DNA"/>
</dbReference>
<evidence type="ECO:0000313" key="1">
    <source>
        <dbReference type="EMBL" id="CAI9302284.1"/>
    </source>
</evidence>
<gene>
    <name evidence="1" type="ORF">LSALG_LOCUS40778</name>
</gene>